<feature type="transmembrane region" description="Helical" evidence="6">
    <location>
        <begin position="226"/>
        <end position="245"/>
    </location>
</feature>
<dbReference type="Proteomes" id="UP000546162">
    <property type="component" value="Unassembled WGS sequence"/>
</dbReference>
<evidence type="ECO:0000256" key="4">
    <source>
        <dbReference type="ARBA" id="ARBA00023136"/>
    </source>
</evidence>
<evidence type="ECO:0000259" key="7">
    <source>
        <dbReference type="PROSITE" id="PS51012"/>
    </source>
</evidence>
<gene>
    <name evidence="8" type="ORF">BJY16_004499</name>
</gene>
<keyword evidence="2 6" id="KW-0812">Transmembrane</keyword>
<comment type="subcellular location">
    <subcellularLocation>
        <location evidence="6">Cell membrane</location>
        <topology evidence="6">Multi-pass membrane protein</topology>
    </subcellularLocation>
    <subcellularLocation>
        <location evidence="1">Membrane</location>
        <topology evidence="1">Multi-pass membrane protein</topology>
    </subcellularLocation>
</comment>
<keyword evidence="9" id="KW-1185">Reference proteome</keyword>
<sequence length="251" mass="26376">MRDAITMLRRNARHTARNPGTIIMTVGMPVVLLLLFVGVLGGTLSAGMSQDDYIDYLVAGVLLMTVGYGSTTTALAVNRDMTQGIINRFRTMAISRASVLTGHVAGSTLRTLLSAVLVVAVALALGFRPTGDPVRWLAAAGVLALLTVAMTWIGVAVGLAAKTAEGTAPFTLIAQVLPFLSSAFVRPESMSGAVRWFAAHEPFTPIIDSLRGLLLGGAIGSSGPLAVGWCLLLATAGYLWARLLFRRDPAQ</sequence>
<evidence type="ECO:0000256" key="6">
    <source>
        <dbReference type="RuleBase" id="RU361157"/>
    </source>
</evidence>
<keyword evidence="6" id="KW-1003">Cell membrane</keyword>
<keyword evidence="6" id="KW-0813">Transport</keyword>
<evidence type="ECO:0000256" key="2">
    <source>
        <dbReference type="ARBA" id="ARBA00022692"/>
    </source>
</evidence>
<dbReference type="RefSeq" id="WP_185041572.1">
    <property type="nucleotide sequence ID" value="NZ_BAABFG010000005.1"/>
</dbReference>
<feature type="transmembrane region" description="Helical" evidence="6">
    <location>
        <begin position="56"/>
        <end position="77"/>
    </location>
</feature>
<protein>
    <recommendedName>
        <fullName evidence="6">Transport permease protein</fullName>
    </recommendedName>
</protein>
<keyword evidence="3 6" id="KW-1133">Transmembrane helix</keyword>
<dbReference type="PIRSF" id="PIRSF006648">
    <property type="entry name" value="DrrB"/>
    <property type="match status" value="1"/>
</dbReference>
<feature type="domain" description="ABC transmembrane type-2" evidence="7">
    <location>
        <begin position="20"/>
        <end position="248"/>
    </location>
</feature>
<evidence type="ECO:0000256" key="5">
    <source>
        <dbReference type="ARBA" id="ARBA00023251"/>
    </source>
</evidence>
<proteinExistence type="inferred from homology"/>
<dbReference type="GO" id="GO:0140359">
    <property type="term" value="F:ABC-type transporter activity"/>
    <property type="evidence" value="ECO:0007669"/>
    <property type="project" value="InterPro"/>
</dbReference>
<reference evidence="8 9" key="1">
    <citation type="submission" date="2020-08" db="EMBL/GenBank/DDBJ databases">
        <title>Sequencing the genomes of 1000 actinobacteria strains.</title>
        <authorList>
            <person name="Klenk H.-P."/>
        </authorList>
    </citation>
    <scope>NUCLEOTIDE SEQUENCE [LARGE SCALE GENOMIC DNA]</scope>
    <source>
        <strain evidence="8 9">DSM 45809</strain>
    </source>
</reference>
<dbReference type="InterPro" id="IPR051784">
    <property type="entry name" value="Nod_factor_ABC_transporter"/>
</dbReference>
<dbReference type="AlphaFoldDB" id="A0A7W7GZ89"/>
<evidence type="ECO:0000256" key="3">
    <source>
        <dbReference type="ARBA" id="ARBA00022989"/>
    </source>
</evidence>
<dbReference type="GO" id="GO:0046677">
    <property type="term" value="P:response to antibiotic"/>
    <property type="evidence" value="ECO:0007669"/>
    <property type="project" value="UniProtKB-KW"/>
</dbReference>
<evidence type="ECO:0000313" key="9">
    <source>
        <dbReference type="Proteomes" id="UP000546162"/>
    </source>
</evidence>
<dbReference type="PROSITE" id="PS51012">
    <property type="entry name" value="ABC_TM2"/>
    <property type="match status" value="1"/>
</dbReference>
<dbReference type="InterPro" id="IPR000412">
    <property type="entry name" value="ABC_2_transport"/>
</dbReference>
<feature type="transmembrane region" description="Helical" evidence="6">
    <location>
        <begin position="136"/>
        <end position="161"/>
    </location>
</feature>
<dbReference type="Pfam" id="PF01061">
    <property type="entry name" value="ABC2_membrane"/>
    <property type="match status" value="1"/>
</dbReference>
<keyword evidence="4 6" id="KW-0472">Membrane</keyword>
<dbReference type="EMBL" id="JACHNB010000001">
    <property type="protein sequence ID" value="MBB4741040.1"/>
    <property type="molecule type" value="Genomic_DNA"/>
</dbReference>
<comment type="caution">
    <text evidence="8">The sequence shown here is derived from an EMBL/GenBank/DDBJ whole genome shotgun (WGS) entry which is preliminary data.</text>
</comment>
<comment type="similarity">
    <text evidence="6">Belongs to the ABC-2 integral membrane protein family.</text>
</comment>
<dbReference type="PANTHER" id="PTHR43229">
    <property type="entry name" value="NODULATION PROTEIN J"/>
    <property type="match status" value="1"/>
</dbReference>
<feature type="transmembrane region" description="Helical" evidence="6">
    <location>
        <begin position="168"/>
        <end position="185"/>
    </location>
</feature>
<name>A0A7W7GZ89_9ACTN</name>
<keyword evidence="5" id="KW-0046">Antibiotic resistance</keyword>
<evidence type="ECO:0000313" key="8">
    <source>
        <dbReference type="EMBL" id="MBB4741040.1"/>
    </source>
</evidence>
<feature type="transmembrane region" description="Helical" evidence="6">
    <location>
        <begin position="21"/>
        <end position="44"/>
    </location>
</feature>
<dbReference type="InterPro" id="IPR047817">
    <property type="entry name" value="ABC2_TM_bact-type"/>
</dbReference>
<accession>A0A7W7GZ89</accession>
<dbReference type="InterPro" id="IPR013525">
    <property type="entry name" value="ABC2_TM"/>
</dbReference>
<feature type="transmembrane region" description="Helical" evidence="6">
    <location>
        <begin position="98"/>
        <end position="124"/>
    </location>
</feature>
<organism evidence="8 9">
    <name type="scientific">Actinoplanes octamycinicus</name>
    <dbReference type="NCBI Taxonomy" id="135948"/>
    <lineage>
        <taxon>Bacteria</taxon>
        <taxon>Bacillati</taxon>
        <taxon>Actinomycetota</taxon>
        <taxon>Actinomycetes</taxon>
        <taxon>Micromonosporales</taxon>
        <taxon>Micromonosporaceae</taxon>
        <taxon>Actinoplanes</taxon>
    </lineage>
</organism>
<evidence type="ECO:0000256" key="1">
    <source>
        <dbReference type="ARBA" id="ARBA00004141"/>
    </source>
</evidence>
<dbReference type="PANTHER" id="PTHR43229:SF2">
    <property type="entry name" value="NODULATION PROTEIN J"/>
    <property type="match status" value="1"/>
</dbReference>
<dbReference type="GO" id="GO:0043190">
    <property type="term" value="C:ATP-binding cassette (ABC) transporter complex"/>
    <property type="evidence" value="ECO:0007669"/>
    <property type="project" value="InterPro"/>
</dbReference>